<evidence type="ECO:0000313" key="3">
    <source>
        <dbReference type="Proteomes" id="UP000095228"/>
    </source>
</evidence>
<evidence type="ECO:0008006" key="4">
    <source>
        <dbReference type="Google" id="ProtNLM"/>
    </source>
</evidence>
<name>A0A1D8ASN2_9BACT</name>
<protein>
    <recommendedName>
        <fullName evidence="4">DUF1475 domain-containing protein</fullName>
    </recommendedName>
</protein>
<dbReference type="STRING" id="1838286.Verru16b_00966"/>
<dbReference type="Proteomes" id="UP000095228">
    <property type="component" value="Chromosome"/>
</dbReference>
<keyword evidence="1" id="KW-0472">Membrane</keyword>
<gene>
    <name evidence="2" type="ORF">Verru16b_00966</name>
</gene>
<dbReference type="RefSeq" id="WP_069961219.1">
    <property type="nucleotide sequence ID" value="NZ_CP016094.1"/>
</dbReference>
<feature type="transmembrane region" description="Helical" evidence="1">
    <location>
        <begin position="111"/>
        <end position="131"/>
    </location>
</feature>
<dbReference type="KEGG" id="obg:Verru16b_00966"/>
<organism evidence="2 3">
    <name type="scientific">Lacunisphaera limnophila</name>
    <dbReference type="NCBI Taxonomy" id="1838286"/>
    <lineage>
        <taxon>Bacteria</taxon>
        <taxon>Pseudomonadati</taxon>
        <taxon>Verrucomicrobiota</taxon>
        <taxon>Opitutia</taxon>
        <taxon>Opitutales</taxon>
        <taxon>Opitutaceae</taxon>
        <taxon>Lacunisphaera</taxon>
    </lineage>
</organism>
<keyword evidence="1" id="KW-1133">Transmembrane helix</keyword>
<dbReference type="OrthoDB" id="194531at2"/>
<proteinExistence type="predicted"/>
<evidence type="ECO:0000313" key="2">
    <source>
        <dbReference type="EMBL" id="AOS43908.1"/>
    </source>
</evidence>
<reference evidence="2 3" key="1">
    <citation type="submission" date="2016-06" db="EMBL/GenBank/DDBJ databases">
        <title>Three novel species with peptidoglycan cell walls form the new genus Lacunisphaera gen. nov. in the family Opitutaceae of the verrucomicrobial subdivision 4.</title>
        <authorList>
            <person name="Rast P."/>
            <person name="Gloeckner I."/>
            <person name="Jogler M."/>
            <person name="Boedeker C."/>
            <person name="Jeske O."/>
            <person name="Wiegand S."/>
            <person name="Reinhardt R."/>
            <person name="Schumann P."/>
            <person name="Rohde M."/>
            <person name="Spring S."/>
            <person name="Gloeckner F.O."/>
            <person name="Jogler C."/>
        </authorList>
    </citation>
    <scope>NUCLEOTIDE SEQUENCE [LARGE SCALE GENOMIC DNA]</scope>
    <source>
        <strain evidence="2 3">IG16b</strain>
    </source>
</reference>
<feature type="transmembrane region" description="Helical" evidence="1">
    <location>
        <begin position="72"/>
        <end position="91"/>
    </location>
</feature>
<keyword evidence="3" id="KW-1185">Reference proteome</keyword>
<dbReference type="InterPro" id="IPR009943">
    <property type="entry name" value="DUF1475"/>
</dbReference>
<accession>A0A1D8ASN2</accession>
<keyword evidence="1" id="KW-0812">Transmembrane</keyword>
<sequence length="132" mass="14881">MIWFLRLLFVVVIGSMLWVTSWASLHQPLGDFARSATFRDPWVIATLFDAYWAFITFYVWIAWKEQSLAARVLWFVAVILLGNLAMAAYMLRELCPGPADGRLTDIFTRRNPGTLLLPGLLTAAAVGVYLLA</sequence>
<dbReference type="AlphaFoldDB" id="A0A1D8ASN2"/>
<dbReference type="EMBL" id="CP016094">
    <property type="protein sequence ID" value="AOS43908.1"/>
    <property type="molecule type" value="Genomic_DNA"/>
</dbReference>
<feature type="transmembrane region" description="Helical" evidence="1">
    <location>
        <begin position="42"/>
        <end position="60"/>
    </location>
</feature>
<dbReference type="Pfam" id="PF07343">
    <property type="entry name" value="DUF1475"/>
    <property type="match status" value="1"/>
</dbReference>
<evidence type="ECO:0000256" key="1">
    <source>
        <dbReference type="SAM" id="Phobius"/>
    </source>
</evidence>